<keyword evidence="2 5" id="KW-0217">Developmental protein</keyword>
<evidence type="ECO:0000256" key="2">
    <source>
        <dbReference type="ARBA" id="ARBA00022473"/>
    </source>
</evidence>
<name>A0A2P2NFE8_RHIMU</name>
<keyword evidence="4 5" id="KW-0287">Flowering</keyword>
<evidence type="ECO:0000256" key="4">
    <source>
        <dbReference type="ARBA" id="ARBA00023089"/>
    </source>
</evidence>
<proteinExistence type="inferred from homology"/>
<evidence type="ECO:0000313" key="8">
    <source>
        <dbReference type="EMBL" id="MBX41194.1"/>
    </source>
</evidence>
<dbReference type="GO" id="GO:0030154">
    <property type="term" value="P:cell differentiation"/>
    <property type="evidence" value="ECO:0007669"/>
    <property type="project" value="UniProtKB-KW"/>
</dbReference>
<dbReference type="EMBL" id="GGEC01060710">
    <property type="protein sequence ID" value="MBX41194.1"/>
    <property type="molecule type" value="Transcribed_RNA"/>
</dbReference>
<comment type="similarity">
    <text evidence="1 5">Belongs to the Frigida family.</text>
</comment>
<feature type="compositionally biased region" description="Low complexity" evidence="7">
    <location>
        <begin position="397"/>
        <end position="414"/>
    </location>
</feature>
<feature type="region of interest" description="Disordered" evidence="7">
    <location>
        <begin position="387"/>
        <end position="461"/>
    </location>
</feature>
<feature type="compositionally biased region" description="Polar residues" evidence="7">
    <location>
        <begin position="444"/>
        <end position="458"/>
    </location>
</feature>
<accession>A0A2P2NFE8</accession>
<sequence>MELGLKEKQVQEQVQEAELKNKKILEGAQYLELKEKELEDQRKNIELEGKKFAERIQEFELTKGKFEEQHRDFDLKEKQFVSSHAKVEQPHSCAVNDATDNLMGSNVSVLLKTNGKALQMFLNEHGKDHDSLENVIASLQQSSDPAKLVLDAMQGFYPPHLKNGDVEFEEGVVRGSCILILEQLMKISPEIRPHVAEEAMKLARVWITKMRATSEHSLEVLGFLLLLAVYGLASAFDADELFGYLMIVAQYSQTPELIHVLGFADKINGFIQSLVEKAKRIEAIELIYAFNLVKDFPPEILLKDHLKHYRGKYRLVCRKKHKKSPEERMDATNKRIVAMKAAIKCIEDHGLQSACPPWCLREAIDLLEKEKALLLDQNKKCFDSNFASSHPDHESASSRAPTTSSRSTSLPFSSNHKTRSQGQSGNKRCRLSSVEPRRVSVRSTPNTCSTRPSRQQPSGPFRIQCAPYLATSVRPHGFNGYPPVNIHESWDYNNANPYHPWNSLYDGPMRL</sequence>
<evidence type="ECO:0000256" key="3">
    <source>
        <dbReference type="ARBA" id="ARBA00022782"/>
    </source>
</evidence>
<dbReference type="Pfam" id="PF07899">
    <property type="entry name" value="Frigida"/>
    <property type="match status" value="1"/>
</dbReference>
<evidence type="ECO:0000256" key="6">
    <source>
        <dbReference type="SAM" id="Coils"/>
    </source>
</evidence>
<dbReference type="PANTHER" id="PTHR31791:SF60">
    <property type="entry name" value="FRIGIDA-LIKE PROTEIN 5"/>
    <property type="match status" value="1"/>
</dbReference>
<dbReference type="GO" id="GO:0009908">
    <property type="term" value="P:flower development"/>
    <property type="evidence" value="ECO:0007669"/>
    <property type="project" value="UniProtKB-KW"/>
</dbReference>
<protein>
    <recommendedName>
        <fullName evidence="5">FRIGIDA-like protein</fullName>
    </recommendedName>
</protein>
<dbReference type="InterPro" id="IPR012474">
    <property type="entry name" value="Frigida"/>
</dbReference>
<reference evidence="8" key="1">
    <citation type="submission" date="2018-02" db="EMBL/GenBank/DDBJ databases">
        <title>Rhizophora mucronata_Transcriptome.</title>
        <authorList>
            <person name="Meera S.P."/>
            <person name="Sreeshan A."/>
            <person name="Augustine A."/>
        </authorList>
    </citation>
    <scope>NUCLEOTIDE SEQUENCE</scope>
    <source>
        <tissue evidence="8">Leaf</tissue>
    </source>
</reference>
<feature type="coiled-coil region" evidence="6">
    <location>
        <begin position="28"/>
        <end position="55"/>
    </location>
</feature>
<keyword evidence="6" id="KW-0175">Coiled coil</keyword>
<dbReference type="AlphaFoldDB" id="A0A2P2NFE8"/>
<keyword evidence="3 5" id="KW-0221">Differentiation</keyword>
<organism evidence="8">
    <name type="scientific">Rhizophora mucronata</name>
    <name type="common">Asiatic mangrove</name>
    <dbReference type="NCBI Taxonomy" id="61149"/>
    <lineage>
        <taxon>Eukaryota</taxon>
        <taxon>Viridiplantae</taxon>
        <taxon>Streptophyta</taxon>
        <taxon>Embryophyta</taxon>
        <taxon>Tracheophyta</taxon>
        <taxon>Spermatophyta</taxon>
        <taxon>Magnoliopsida</taxon>
        <taxon>eudicotyledons</taxon>
        <taxon>Gunneridae</taxon>
        <taxon>Pentapetalae</taxon>
        <taxon>rosids</taxon>
        <taxon>fabids</taxon>
        <taxon>Malpighiales</taxon>
        <taxon>Rhizophoraceae</taxon>
        <taxon>Rhizophora</taxon>
    </lineage>
</organism>
<dbReference type="PANTHER" id="PTHR31791">
    <property type="entry name" value="FRIGIDA-LIKE PROTEIN 3-RELATED"/>
    <property type="match status" value="1"/>
</dbReference>
<evidence type="ECO:0000256" key="1">
    <source>
        <dbReference type="ARBA" id="ARBA00008956"/>
    </source>
</evidence>
<evidence type="ECO:0000256" key="5">
    <source>
        <dbReference type="RuleBase" id="RU364012"/>
    </source>
</evidence>
<evidence type="ECO:0000256" key="7">
    <source>
        <dbReference type="SAM" id="MobiDB-lite"/>
    </source>
</evidence>